<proteinExistence type="predicted"/>
<organism evidence="2 3">
    <name type="scientific">Trifolium medium</name>
    <dbReference type="NCBI Taxonomy" id="97028"/>
    <lineage>
        <taxon>Eukaryota</taxon>
        <taxon>Viridiplantae</taxon>
        <taxon>Streptophyta</taxon>
        <taxon>Embryophyta</taxon>
        <taxon>Tracheophyta</taxon>
        <taxon>Spermatophyta</taxon>
        <taxon>Magnoliopsida</taxon>
        <taxon>eudicotyledons</taxon>
        <taxon>Gunneridae</taxon>
        <taxon>Pentapetalae</taxon>
        <taxon>rosids</taxon>
        <taxon>fabids</taxon>
        <taxon>Fabales</taxon>
        <taxon>Fabaceae</taxon>
        <taxon>Papilionoideae</taxon>
        <taxon>50 kb inversion clade</taxon>
        <taxon>NPAAA clade</taxon>
        <taxon>Hologalegina</taxon>
        <taxon>IRL clade</taxon>
        <taxon>Trifolieae</taxon>
        <taxon>Trifolium</taxon>
    </lineage>
</organism>
<evidence type="ECO:0000256" key="1">
    <source>
        <dbReference type="SAM" id="Phobius"/>
    </source>
</evidence>
<dbReference type="Proteomes" id="UP000265520">
    <property type="component" value="Unassembled WGS sequence"/>
</dbReference>
<feature type="non-terminal residue" evidence="2">
    <location>
        <position position="48"/>
    </location>
</feature>
<keyword evidence="3" id="KW-1185">Reference proteome</keyword>
<reference evidence="2 3" key="1">
    <citation type="journal article" date="2018" name="Front. Plant Sci.">
        <title>Red Clover (Trifolium pratense) and Zigzag Clover (T. medium) - A Picture of Genomic Similarities and Differences.</title>
        <authorList>
            <person name="Dluhosova J."/>
            <person name="Istvanek J."/>
            <person name="Nedelnik J."/>
            <person name="Repkova J."/>
        </authorList>
    </citation>
    <scope>NUCLEOTIDE SEQUENCE [LARGE SCALE GENOMIC DNA]</scope>
    <source>
        <strain evidence="3">cv. 10/8</strain>
        <tissue evidence="2">Leaf</tissue>
    </source>
</reference>
<accession>A0A392P3W4</accession>
<name>A0A392P3W4_9FABA</name>
<sequence length="48" mass="5557">MSSQESTKGSNYKVRVTIRLPGVLLILFGVFNQLANFFVWSLYRPSYK</sequence>
<dbReference type="AlphaFoldDB" id="A0A392P3W4"/>
<keyword evidence="1" id="KW-0472">Membrane</keyword>
<feature type="transmembrane region" description="Helical" evidence="1">
    <location>
        <begin position="20"/>
        <end position="43"/>
    </location>
</feature>
<comment type="caution">
    <text evidence="2">The sequence shown here is derived from an EMBL/GenBank/DDBJ whole genome shotgun (WGS) entry which is preliminary data.</text>
</comment>
<dbReference type="EMBL" id="LXQA010062659">
    <property type="protein sequence ID" value="MCI06677.1"/>
    <property type="molecule type" value="Genomic_DNA"/>
</dbReference>
<evidence type="ECO:0000313" key="2">
    <source>
        <dbReference type="EMBL" id="MCI06677.1"/>
    </source>
</evidence>
<keyword evidence="1" id="KW-1133">Transmembrane helix</keyword>
<evidence type="ECO:0000313" key="3">
    <source>
        <dbReference type="Proteomes" id="UP000265520"/>
    </source>
</evidence>
<keyword evidence="1" id="KW-0812">Transmembrane</keyword>
<protein>
    <submittedName>
        <fullName evidence="2">Uncharacterized protein</fullName>
    </submittedName>
</protein>